<evidence type="ECO:0000256" key="2">
    <source>
        <dbReference type="SAM" id="Phobius"/>
    </source>
</evidence>
<dbReference type="HOGENOM" id="CLU_012893_1_2_1"/>
<feature type="transmembrane region" description="Helical" evidence="2">
    <location>
        <begin position="36"/>
        <end position="55"/>
    </location>
</feature>
<feature type="transmembrane region" description="Helical" evidence="2">
    <location>
        <begin position="250"/>
        <end position="271"/>
    </location>
</feature>
<feature type="transmembrane region" description="Helical" evidence="2">
    <location>
        <begin position="195"/>
        <end position="212"/>
    </location>
</feature>
<feature type="transmembrane region" description="Helical" evidence="2">
    <location>
        <begin position="6"/>
        <end position="24"/>
    </location>
</feature>
<organism evidence="3 4">
    <name type="scientific">Capitella teleta</name>
    <name type="common">Polychaete worm</name>
    <dbReference type="NCBI Taxonomy" id="283909"/>
    <lineage>
        <taxon>Eukaryota</taxon>
        <taxon>Metazoa</taxon>
        <taxon>Spiralia</taxon>
        <taxon>Lophotrochozoa</taxon>
        <taxon>Annelida</taxon>
        <taxon>Polychaeta</taxon>
        <taxon>Sedentaria</taxon>
        <taxon>Scolecida</taxon>
        <taxon>Capitellidae</taxon>
        <taxon>Capitella</taxon>
    </lineage>
</organism>
<dbReference type="PANTHER" id="PTHR11206">
    <property type="entry name" value="MULTIDRUG RESISTANCE PROTEIN"/>
    <property type="match status" value="1"/>
</dbReference>
<accession>X1Z4T5</accession>
<dbReference type="EMBL" id="AMQN01013605">
    <property type="status" value="NOT_ANNOTATED_CDS"/>
    <property type="molecule type" value="Genomic_DNA"/>
</dbReference>
<keyword evidence="4" id="KW-1185">Reference proteome</keyword>
<evidence type="ECO:0000313" key="4">
    <source>
        <dbReference type="Proteomes" id="UP000014760"/>
    </source>
</evidence>
<reference evidence="3" key="3">
    <citation type="submission" date="2015-06" db="UniProtKB">
        <authorList>
            <consortium name="EnsemblMetazoa"/>
        </authorList>
    </citation>
    <scope>IDENTIFICATION</scope>
</reference>
<feature type="transmembrane region" description="Helical" evidence="2">
    <location>
        <begin position="152"/>
        <end position="170"/>
    </location>
</feature>
<dbReference type="Proteomes" id="UP000014760">
    <property type="component" value="Unassembled WGS sequence"/>
</dbReference>
<dbReference type="EnsemblMetazoa" id="CapteT147184">
    <property type="protein sequence ID" value="CapteP147184"/>
    <property type="gene ID" value="CapteG147184"/>
</dbReference>
<comment type="similarity">
    <text evidence="1">Belongs to the multi antimicrobial extrusion (MATE) (TC 2.A.66.1) family.</text>
</comment>
<keyword evidence="2" id="KW-0472">Membrane</keyword>
<reference evidence="4" key="1">
    <citation type="submission" date="2012-12" db="EMBL/GenBank/DDBJ databases">
        <authorList>
            <person name="Hellsten U."/>
            <person name="Grimwood J."/>
            <person name="Chapman J.A."/>
            <person name="Shapiro H."/>
            <person name="Aerts A."/>
            <person name="Otillar R.P."/>
            <person name="Terry A.Y."/>
            <person name="Boore J.L."/>
            <person name="Simakov O."/>
            <person name="Marletaz F."/>
            <person name="Cho S.-J."/>
            <person name="Edsinger-Gonzales E."/>
            <person name="Havlak P."/>
            <person name="Kuo D.-H."/>
            <person name="Larsson T."/>
            <person name="Lv J."/>
            <person name="Arendt D."/>
            <person name="Savage R."/>
            <person name="Osoegawa K."/>
            <person name="de Jong P."/>
            <person name="Lindberg D.R."/>
            <person name="Seaver E.C."/>
            <person name="Weisblat D.A."/>
            <person name="Putnam N.H."/>
            <person name="Grigoriev I.V."/>
            <person name="Rokhsar D.S."/>
        </authorList>
    </citation>
    <scope>NUCLEOTIDE SEQUENCE</scope>
    <source>
        <strain evidence="4">I ESC-2004</strain>
    </source>
</reference>
<evidence type="ECO:0000313" key="3">
    <source>
        <dbReference type="EnsemblMetazoa" id="CapteP147184"/>
    </source>
</evidence>
<name>X1Z4T5_CAPTE</name>
<dbReference type="STRING" id="283909.R7TEB2"/>
<feature type="transmembrane region" description="Helical" evidence="2">
    <location>
        <begin position="219"/>
        <end position="244"/>
    </location>
</feature>
<dbReference type="OMA" id="CTIRWSE"/>
<keyword evidence="2" id="KW-0812">Transmembrane</keyword>
<protein>
    <recommendedName>
        <fullName evidence="5">Multidrug and toxin extrusion protein</fullName>
    </recommendedName>
</protein>
<reference evidence="4" key="2">
    <citation type="journal article" date="2013" name="Nature">
        <title>Insights into bilaterian evolution from three spiralian genomes.</title>
        <authorList>
            <person name="Simakov O."/>
            <person name="Marletaz F."/>
            <person name="Cho S.J."/>
            <person name="Edsinger-Gonzales E."/>
            <person name="Havlak P."/>
            <person name="Hellsten U."/>
            <person name="Kuo D.H."/>
            <person name="Larsson T."/>
            <person name="Lv J."/>
            <person name="Arendt D."/>
            <person name="Savage R."/>
            <person name="Osoegawa K."/>
            <person name="de Jong P."/>
            <person name="Grimwood J."/>
            <person name="Chapman J.A."/>
            <person name="Shapiro H."/>
            <person name="Aerts A."/>
            <person name="Otillar R.P."/>
            <person name="Terry A.Y."/>
            <person name="Boore J.L."/>
            <person name="Grigoriev I.V."/>
            <person name="Lindberg D.R."/>
            <person name="Seaver E.C."/>
            <person name="Weisblat D.A."/>
            <person name="Putnam N.H."/>
            <person name="Rokhsar D.S."/>
        </authorList>
    </citation>
    <scope>NUCLEOTIDE SEQUENCE</scope>
    <source>
        <strain evidence="4">I ESC-2004</strain>
    </source>
</reference>
<evidence type="ECO:0000256" key="1">
    <source>
        <dbReference type="ARBA" id="ARBA00010199"/>
    </source>
</evidence>
<sequence>MVIVNVWIGVAANGINALLHFMLLDVWHLGLNGSALALMLSYVSMFVMTLVYIIISKTYTATWGGWSSQCLHNWGAFIRLSLPGMFMISLETWFFEIGTILAGVLGTRDLGAQSVLIQIDNLYLVIPSGMQIACAIHLGQCLGANKPARAQLSAWICLVFISYYQTYAYTKYVVSIWGSLCREVADLAADLMPEVGTYMAFASLTIVCKGVLSGAGRQAMACAVLLITYYVIALPISVCLVFLTDLGLEGYWIGMTIATILGLSVSLAIVYRTDWPRHADEVAVHT</sequence>
<dbReference type="InterPro" id="IPR002528">
    <property type="entry name" value="MATE_fam"/>
</dbReference>
<dbReference type="OrthoDB" id="2126698at2759"/>
<evidence type="ECO:0008006" key="5">
    <source>
        <dbReference type="Google" id="ProtNLM"/>
    </source>
</evidence>
<dbReference type="Pfam" id="PF01554">
    <property type="entry name" value="MatE"/>
    <property type="match status" value="1"/>
</dbReference>
<keyword evidence="2" id="KW-1133">Transmembrane helix</keyword>
<proteinExistence type="inferred from homology"/>